<sequence>MSSENVLRHKWQQYWDSGDTGRSIYNILPKVSRTQASWSGESILFAMDHGPFPSYLYRFRLHYSNICACGEKGDPLHYQLLVLLRHLLILPNHVQNINFGLKTYF</sequence>
<organism evidence="1 2">
    <name type="scientific">Araneus ventricosus</name>
    <name type="common">Orbweaver spider</name>
    <name type="synonym">Epeira ventricosa</name>
    <dbReference type="NCBI Taxonomy" id="182803"/>
    <lineage>
        <taxon>Eukaryota</taxon>
        <taxon>Metazoa</taxon>
        <taxon>Ecdysozoa</taxon>
        <taxon>Arthropoda</taxon>
        <taxon>Chelicerata</taxon>
        <taxon>Arachnida</taxon>
        <taxon>Araneae</taxon>
        <taxon>Araneomorphae</taxon>
        <taxon>Entelegynae</taxon>
        <taxon>Araneoidea</taxon>
        <taxon>Araneidae</taxon>
        <taxon>Araneus</taxon>
    </lineage>
</organism>
<dbReference type="AlphaFoldDB" id="A0A4Y2N8W0"/>
<evidence type="ECO:0000313" key="2">
    <source>
        <dbReference type="Proteomes" id="UP000499080"/>
    </source>
</evidence>
<dbReference type="Proteomes" id="UP000499080">
    <property type="component" value="Unassembled WGS sequence"/>
</dbReference>
<reference evidence="1 2" key="1">
    <citation type="journal article" date="2019" name="Sci. Rep.">
        <title>Orb-weaving spider Araneus ventricosus genome elucidates the spidroin gene catalogue.</title>
        <authorList>
            <person name="Kono N."/>
            <person name="Nakamura H."/>
            <person name="Ohtoshi R."/>
            <person name="Moran D.A.P."/>
            <person name="Shinohara A."/>
            <person name="Yoshida Y."/>
            <person name="Fujiwara M."/>
            <person name="Mori M."/>
            <person name="Tomita M."/>
            <person name="Arakawa K."/>
        </authorList>
    </citation>
    <scope>NUCLEOTIDE SEQUENCE [LARGE SCALE GENOMIC DNA]</scope>
</reference>
<evidence type="ECO:0000313" key="1">
    <source>
        <dbReference type="EMBL" id="GBN35109.1"/>
    </source>
</evidence>
<gene>
    <name evidence="1" type="ORF">AVEN_161664_1</name>
</gene>
<dbReference type="EMBL" id="BGPR01008643">
    <property type="protein sequence ID" value="GBN35109.1"/>
    <property type="molecule type" value="Genomic_DNA"/>
</dbReference>
<comment type="caution">
    <text evidence="1">The sequence shown here is derived from an EMBL/GenBank/DDBJ whole genome shotgun (WGS) entry which is preliminary data.</text>
</comment>
<keyword evidence="2" id="KW-1185">Reference proteome</keyword>
<protein>
    <submittedName>
        <fullName evidence="1">Uncharacterized protein</fullName>
    </submittedName>
</protein>
<dbReference type="OrthoDB" id="6437277at2759"/>
<proteinExistence type="predicted"/>
<name>A0A4Y2N8W0_ARAVE</name>
<accession>A0A4Y2N8W0</accession>